<protein>
    <submittedName>
        <fullName evidence="1">Uncharacterized protein</fullName>
    </submittedName>
</protein>
<name>A0A160TJ80_9ZZZZ</name>
<sequence length="37" mass="4246">MQVMNPVIIPKGFERFFDGGLDGGLIFTHRRDLMHVT</sequence>
<gene>
    <name evidence="1" type="ORF">MGWOODY_Smn2894</name>
</gene>
<evidence type="ECO:0000313" key="1">
    <source>
        <dbReference type="EMBL" id="CUS43279.1"/>
    </source>
</evidence>
<dbReference type="AlphaFoldDB" id="A0A160TJ80"/>
<dbReference type="EMBL" id="CZQE01000028">
    <property type="protein sequence ID" value="CUS43279.1"/>
    <property type="molecule type" value="Genomic_DNA"/>
</dbReference>
<proteinExistence type="predicted"/>
<accession>A0A160TJ80</accession>
<organism evidence="1">
    <name type="scientific">hydrothermal vent metagenome</name>
    <dbReference type="NCBI Taxonomy" id="652676"/>
    <lineage>
        <taxon>unclassified sequences</taxon>
        <taxon>metagenomes</taxon>
        <taxon>ecological metagenomes</taxon>
    </lineage>
</organism>
<reference evidence="1" key="1">
    <citation type="submission" date="2015-10" db="EMBL/GenBank/DDBJ databases">
        <authorList>
            <person name="Gilbert D.G."/>
        </authorList>
    </citation>
    <scope>NUCLEOTIDE SEQUENCE</scope>
</reference>